<dbReference type="AlphaFoldDB" id="A0A173T7C3"/>
<evidence type="ECO:0000313" key="9">
    <source>
        <dbReference type="Proteomes" id="UP000286581"/>
    </source>
</evidence>
<evidence type="ECO:0000256" key="1">
    <source>
        <dbReference type="ARBA" id="ARBA00010928"/>
    </source>
</evidence>
<evidence type="ECO:0000313" key="8">
    <source>
        <dbReference type="Proteomes" id="UP000095673"/>
    </source>
</evidence>
<accession>A0A173T7C3</accession>
<dbReference type="PANTHER" id="PTHR22604:SF105">
    <property type="entry name" value="TRANS-1,2-DIHYDROBENZENE-1,2-DIOL DEHYDROGENASE"/>
    <property type="match status" value="1"/>
</dbReference>
<dbReference type="GO" id="GO:0033712">
    <property type="term" value="F:1,5-anhydro-D-fructose reductase (1,5-anhydro-D-mannitol-forming) activity"/>
    <property type="evidence" value="ECO:0007669"/>
    <property type="project" value="UniProtKB-EC"/>
</dbReference>
<gene>
    <name evidence="5" type="primary">afr</name>
    <name evidence="7" type="ORF">DWV78_17005</name>
    <name evidence="5" type="ORF">ERS852580_01468</name>
    <name evidence="6" type="ORF">LK487_11180</name>
</gene>
<feature type="domain" description="Gfo/Idh/MocA-like oxidoreductase N-terminal" evidence="3">
    <location>
        <begin position="5"/>
        <end position="119"/>
    </location>
</feature>
<evidence type="ECO:0000313" key="7">
    <source>
        <dbReference type="EMBL" id="RGW31315.1"/>
    </source>
</evidence>
<dbReference type="EMBL" id="JAJFBX010000016">
    <property type="protein sequence ID" value="MCC2747581.1"/>
    <property type="molecule type" value="Genomic_DNA"/>
</dbReference>
<dbReference type="InterPro" id="IPR050984">
    <property type="entry name" value="Gfo/Idh/MocA_domain"/>
</dbReference>
<dbReference type="Proteomes" id="UP000095673">
    <property type="component" value="Unassembled WGS sequence"/>
</dbReference>
<dbReference type="Gene3D" id="3.40.50.720">
    <property type="entry name" value="NAD(P)-binding Rossmann-like Domain"/>
    <property type="match status" value="1"/>
</dbReference>
<evidence type="ECO:0000256" key="2">
    <source>
        <dbReference type="ARBA" id="ARBA00023002"/>
    </source>
</evidence>
<reference evidence="6" key="3">
    <citation type="submission" date="2021-10" db="EMBL/GenBank/DDBJ databases">
        <title>Collection of gut derived symbiotic bacterial strains cultured from healthy donors.</title>
        <authorList>
            <person name="Lin H."/>
            <person name="Littmann E."/>
            <person name="Claire K."/>
            <person name="Pamer E."/>
        </authorList>
    </citation>
    <scope>NUCLEOTIDE SEQUENCE</scope>
    <source>
        <strain evidence="6">MSK.22.92</strain>
    </source>
</reference>
<proteinExistence type="inferred from homology"/>
<name>A0A173T7C3_9FIRM</name>
<dbReference type="EMBL" id="CYXM01000005">
    <property type="protein sequence ID" value="CUM98712.1"/>
    <property type="molecule type" value="Genomic_DNA"/>
</dbReference>
<dbReference type="EMBL" id="QSAE01000163">
    <property type="protein sequence ID" value="RGW31315.1"/>
    <property type="molecule type" value="Genomic_DNA"/>
</dbReference>
<dbReference type="EC" id="1.1.1.292" evidence="5"/>
<comment type="similarity">
    <text evidence="1">Belongs to the Gfo/Idh/MocA family.</text>
</comment>
<sequence length="330" mass="37271">MKQLNWATLGCGVIANELAHALSKEGRTLYSVANRTHEKAVAFAQKYGISKVYDNIDDVFYDPDVDIIYISTPHNTHINYLRKALSNGKHVLCEKSITLNIAELDEAVSLAKENNVILAEAMTIYHMPVYKKLNEIIASGQLGRLNLIQVNFGSYKDYNMTNRFFSRKLAGGALLDIGVYSLSLIRWFFKETPTQVSSQVKYAPTGVDEQAGILLMNDAEEMATVTLSLHSKQPKRATLSFDKAYVEIFEYPRGMQATITYTEDGHKEVIDAGDTSDALYYEVRDMEKAVSSASSDEIETLMHCQYTYDVMKIMSDIRAEWGMKYPEEEK</sequence>
<dbReference type="InterPro" id="IPR000683">
    <property type="entry name" value="Gfo/Idh/MocA-like_OxRdtase_N"/>
</dbReference>
<dbReference type="Gene3D" id="3.30.360.10">
    <property type="entry name" value="Dihydrodipicolinate Reductase, domain 2"/>
    <property type="match status" value="1"/>
</dbReference>
<dbReference type="OrthoDB" id="9783105at2"/>
<dbReference type="Pfam" id="PF01408">
    <property type="entry name" value="GFO_IDH_MocA"/>
    <property type="match status" value="1"/>
</dbReference>
<evidence type="ECO:0000313" key="5">
    <source>
        <dbReference type="EMBL" id="CUM98712.1"/>
    </source>
</evidence>
<protein>
    <submittedName>
        <fullName evidence="5">1,5-anhydro-D-fructose reductase</fullName>
        <ecNumber evidence="5">1.1.1.292</ecNumber>
    </submittedName>
    <submittedName>
        <fullName evidence="6">Gfo/Idh/MocA family oxidoreductase</fullName>
    </submittedName>
</protein>
<evidence type="ECO:0000259" key="4">
    <source>
        <dbReference type="Pfam" id="PF22725"/>
    </source>
</evidence>
<dbReference type="Proteomes" id="UP000286581">
    <property type="component" value="Unassembled WGS sequence"/>
</dbReference>
<feature type="domain" description="GFO/IDH/MocA-like oxidoreductase" evidence="4">
    <location>
        <begin position="130"/>
        <end position="241"/>
    </location>
</feature>
<dbReference type="Pfam" id="PF22725">
    <property type="entry name" value="GFO_IDH_MocA_C3"/>
    <property type="match status" value="1"/>
</dbReference>
<dbReference type="InterPro" id="IPR036291">
    <property type="entry name" value="NAD(P)-bd_dom_sf"/>
</dbReference>
<dbReference type="PANTHER" id="PTHR22604">
    <property type="entry name" value="OXIDOREDUCTASES"/>
    <property type="match status" value="1"/>
</dbReference>
<dbReference type="Proteomes" id="UP001197847">
    <property type="component" value="Unassembled WGS sequence"/>
</dbReference>
<dbReference type="SUPFAM" id="SSF55347">
    <property type="entry name" value="Glyceraldehyde-3-phosphate dehydrogenase-like, C-terminal domain"/>
    <property type="match status" value="1"/>
</dbReference>
<keyword evidence="2 5" id="KW-0560">Oxidoreductase</keyword>
<evidence type="ECO:0000313" key="6">
    <source>
        <dbReference type="EMBL" id="MCC2747581.1"/>
    </source>
</evidence>
<dbReference type="SUPFAM" id="SSF51735">
    <property type="entry name" value="NAD(P)-binding Rossmann-fold domains"/>
    <property type="match status" value="1"/>
</dbReference>
<reference evidence="5 8" key="1">
    <citation type="submission" date="2015-09" db="EMBL/GenBank/DDBJ databases">
        <authorList>
            <consortium name="Pathogen Informatics"/>
        </authorList>
    </citation>
    <scope>NUCLEOTIDE SEQUENCE [LARGE SCALE GENOMIC DNA]</scope>
    <source>
        <strain evidence="5 8">2789STDY5834968</strain>
    </source>
</reference>
<dbReference type="RefSeq" id="WP_055237931.1">
    <property type="nucleotide sequence ID" value="NZ_CYXM01000005.1"/>
</dbReference>
<reference evidence="7 9" key="2">
    <citation type="submission" date="2018-08" db="EMBL/GenBank/DDBJ databases">
        <title>A genome reference for cultivated species of the human gut microbiota.</title>
        <authorList>
            <person name="Zou Y."/>
            <person name="Xue W."/>
            <person name="Luo G."/>
        </authorList>
    </citation>
    <scope>NUCLEOTIDE SEQUENCE [LARGE SCALE GENOMIC DNA]</scope>
    <source>
        <strain evidence="7 9">AF12-8</strain>
    </source>
</reference>
<dbReference type="InterPro" id="IPR055170">
    <property type="entry name" value="GFO_IDH_MocA-like_dom"/>
</dbReference>
<dbReference type="GO" id="GO:0000166">
    <property type="term" value="F:nucleotide binding"/>
    <property type="evidence" value="ECO:0007669"/>
    <property type="project" value="InterPro"/>
</dbReference>
<organism evidence="5 8">
    <name type="scientific">Agathobacter rectalis</name>
    <dbReference type="NCBI Taxonomy" id="39491"/>
    <lineage>
        <taxon>Bacteria</taxon>
        <taxon>Bacillati</taxon>
        <taxon>Bacillota</taxon>
        <taxon>Clostridia</taxon>
        <taxon>Lachnospirales</taxon>
        <taxon>Lachnospiraceae</taxon>
        <taxon>Agathobacter</taxon>
    </lineage>
</organism>
<evidence type="ECO:0000259" key="3">
    <source>
        <dbReference type="Pfam" id="PF01408"/>
    </source>
</evidence>